<protein>
    <submittedName>
        <fullName evidence="2">Alpha/beta hydrolase</fullName>
    </submittedName>
</protein>
<dbReference type="EMBL" id="CP013073">
    <property type="protein sequence ID" value="APL96649.1"/>
    <property type="molecule type" value="Genomic_DNA"/>
</dbReference>
<keyword evidence="2" id="KW-0378">Hydrolase</keyword>
<dbReference type="SUPFAM" id="SSF53474">
    <property type="entry name" value="alpha/beta-Hydrolases"/>
    <property type="match status" value="1"/>
</dbReference>
<dbReference type="KEGG" id="sinb:SIDU_18540"/>
<gene>
    <name evidence="2" type="ORF">SIDU_18540</name>
</gene>
<dbReference type="GO" id="GO:0016787">
    <property type="term" value="F:hydrolase activity"/>
    <property type="evidence" value="ECO:0007669"/>
    <property type="project" value="UniProtKB-KW"/>
</dbReference>
<name>A0A1L5BUX2_SPHIB</name>
<dbReference type="Pfam" id="PF12697">
    <property type="entry name" value="Abhydrolase_6"/>
    <property type="match status" value="1"/>
</dbReference>
<dbReference type="Proteomes" id="UP000004550">
    <property type="component" value="Plasmid pSRL3"/>
</dbReference>
<dbReference type="InterPro" id="IPR050266">
    <property type="entry name" value="AB_hydrolase_sf"/>
</dbReference>
<proteinExistence type="predicted"/>
<sequence>MKRMWRHRAVNSRNGARIGVHTTGLPSGEPILLLSSLLADWRSWNDVAGRLPSGVYAITMDLRGHGTSSPSAGDYSLAELAADVLNVMDNLAFARVHLVGTSVGSMVAQYLGATAGHRLISLTLVAAGSLVPEPAWPIWDKRVAAVRSGGLITQVPIVYPAWFSGAVDQGLLDLAESMILATTVAGFTGAVAAIKGHDARSLLPQVETPTLVIAGANDAAVPPEAVRATAALIPGAAFEVVTGAAHQVAMQHPVAFADRLCRHIAGAPR</sequence>
<feature type="domain" description="AB hydrolase-1" evidence="1">
    <location>
        <begin position="32"/>
        <end position="258"/>
    </location>
</feature>
<evidence type="ECO:0000259" key="1">
    <source>
        <dbReference type="Pfam" id="PF12697"/>
    </source>
</evidence>
<accession>A0A1L5BUX2</accession>
<dbReference type="PRINTS" id="PR00111">
    <property type="entry name" value="ABHYDROLASE"/>
</dbReference>
<organism evidence="2 3">
    <name type="scientific">Sphingobium indicum (strain DSM 16412 / CCM 7286 / MTCC 6364 / B90A)</name>
    <dbReference type="NCBI Taxonomy" id="861109"/>
    <lineage>
        <taxon>Bacteria</taxon>
        <taxon>Pseudomonadati</taxon>
        <taxon>Pseudomonadota</taxon>
        <taxon>Alphaproteobacteria</taxon>
        <taxon>Sphingomonadales</taxon>
        <taxon>Sphingomonadaceae</taxon>
        <taxon>Sphingobium</taxon>
    </lineage>
</organism>
<evidence type="ECO:0000313" key="2">
    <source>
        <dbReference type="EMBL" id="APL96649.1"/>
    </source>
</evidence>
<evidence type="ECO:0000313" key="3">
    <source>
        <dbReference type="Proteomes" id="UP000004550"/>
    </source>
</evidence>
<dbReference type="InterPro" id="IPR029058">
    <property type="entry name" value="AB_hydrolase_fold"/>
</dbReference>
<dbReference type="AlphaFoldDB" id="A0A1L5BUX2"/>
<reference evidence="2 3" key="1">
    <citation type="journal article" date="2012" name="J. Bacteriol.">
        <title>Genome sequence of Sphingobium indicum B90A, a hexachlorocyclohexane-degrading bacterium.</title>
        <authorList>
            <person name="Anand S."/>
            <person name="Sangwan N."/>
            <person name="Lata P."/>
            <person name="Kaur J."/>
            <person name="Dua A."/>
            <person name="Singh A.K."/>
            <person name="Verma M."/>
            <person name="Kaur J."/>
            <person name="Khurana J.P."/>
            <person name="Khurana P."/>
            <person name="Mathur S."/>
            <person name="Lal R."/>
        </authorList>
    </citation>
    <scope>NUCLEOTIDE SEQUENCE [LARGE SCALE GENOMIC DNA]</scope>
    <source>
        <strain evidence="3">DSM 16412 / CCM 7286 / MTCC 6364 / B90A</strain>
        <plasmid evidence="2">pSRL3</plasmid>
    </source>
</reference>
<dbReference type="PANTHER" id="PTHR43798">
    <property type="entry name" value="MONOACYLGLYCEROL LIPASE"/>
    <property type="match status" value="1"/>
</dbReference>
<dbReference type="Gene3D" id="3.40.50.1820">
    <property type="entry name" value="alpha/beta hydrolase"/>
    <property type="match status" value="1"/>
</dbReference>
<keyword evidence="2" id="KW-0614">Plasmid</keyword>
<dbReference type="InterPro" id="IPR000073">
    <property type="entry name" value="AB_hydrolase_1"/>
</dbReference>
<geneLocation type="plasmid" evidence="2 3">
    <name>pSRL3</name>
</geneLocation>